<evidence type="ECO:0000256" key="4">
    <source>
        <dbReference type="ARBA" id="ARBA00023038"/>
    </source>
</evidence>
<comment type="caution">
    <text evidence="6">The sequence shown here is derived from an EMBL/GenBank/DDBJ whole genome shotgun (WGS) entry which is preliminary data.</text>
</comment>
<dbReference type="SUPFAM" id="SSF57716">
    <property type="entry name" value="Glucocorticoid receptor-like (DNA-binding domain)"/>
    <property type="match status" value="1"/>
</dbReference>
<dbReference type="OrthoDB" id="6352355at2759"/>
<feature type="region of interest" description="Disordered" evidence="5">
    <location>
        <begin position="78"/>
        <end position="161"/>
    </location>
</feature>
<dbReference type="PANTHER" id="PTHR45787">
    <property type="entry name" value="LD11652P"/>
    <property type="match status" value="1"/>
</dbReference>
<accession>A0A132A9J1</accession>
<evidence type="ECO:0000256" key="5">
    <source>
        <dbReference type="SAM" id="MobiDB-lite"/>
    </source>
</evidence>
<dbReference type="EMBL" id="JXLN01011755">
    <property type="protein sequence ID" value="KPM07622.1"/>
    <property type="molecule type" value="Genomic_DNA"/>
</dbReference>
<dbReference type="InterPro" id="IPR050945">
    <property type="entry name" value="LMO_RBTN_TF"/>
</dbReference>
<keyword evidence="2" id="KW-0677">Repeat</keyword>
<feature type="compositionally biased region" description="Low complexity" evidence="5">
    <location>
        <begin position="148"/>
        <end position="161"/>
    </location>
</feature>
<organism evidence="6 7">
    <name type="scientific">Sarcoptes scabiei</name>
    <name type="common">Itch mite</name>
    <name type="synonym">Acarus scabiei</name>
    <dbReference type="NCBI Taxonomy" id="52283"/>
    <lineage>
        <taxon>Eukaryota</taxon>
        <taxon>Metazoa</taxon>
        <taxon>Ecdysozoa</taxon>
        <taxon>Arthropoda</taxon>
        <taxon>Chelicerata</taxon>
        <taxon>Arachnida</taxon>
        <taxon>Acari</taxon>
        <taxon>Acariformes</taxon>
        <taxon>Sarcoptiformes</taxon>
        <taxon>Astigmata</taxon>
        <taxon>Psoroptidia</taxon>
        <taxon>Sarcoptoidea</taxon>
        <taxon>Sarcoptidae</taxon>
        <taxon>Sarcoptinae</taxon>
        <taxon>Sarcoptes</taxon>
    </lineage>
</organism>
<protein>
    <submittedName>
        <fullName evidence="6">LIM domain containing protein 2</fullName>
    </submittedName>
</protein>
<dbReference type="GO" id="GO:0045944">
    <property type="term" value="P:positive regulation of transcription by RNA polymerase II"/>
    <property type="evidence" value="ECO:0007669"/>
    <property type="project" value="TreeGrafter"/>
</dbReference>
<reference evidence="6 7" key="1">
    <citation type="journal article" date="2015" name="Parasit. Vectors">
        <title>Draft genome of the scabies mite.</title>
        <authorList>
            <person name="Rider S.D.Jr."/>
            <person name="Morgan M.S."/>
            <person name="Arlian L.G."/>
        </authorList>
    </citation>
    <scope>NUCLEOTIDE SEQUENCE [LARGE SCALE GENOMIC DNA]</scope>
    <source>
        <strain evidence="6">Arlian Lab</strain>
    </source>
</reference>
<keyword evidence="3" id="KW-0862">Zinc</keyword>
<evidence type="ECO:0000256" key="1">
    <source>
        <dbReference type="ARBA" id="ARBA00022723"/>
    </source>
</evidence>
<dbReference type="InterPro" id="IPR001781">
    <property type="entry name" value="Znf_LIM"/>
</dbReference>
<dbReference type="PANTHER" id="PTHR45787:SF1">
    <property type="entry name" value="LIM ZINC-BINDING DOMAIN-CONTAINING PROTEIN"/>
    <property type="match status" value="1"/>
</dbReference>
<dbReference type="SMART" id="SM00132">
    <property type="entry name" value="LIM"/>
    <property type="match status" value="1"/>
</dbReference>
<evidence type="ECO:0000256" key="2">
    <source>
        <dbReference type="ARBA" id="ARBA00022737"/>
    </source>
</evidence>
<dbReference type="AlphaFoldDB" id="A0A132A9J1"/>
<dbReference type="Pfam" id="PF00412">
    <property type="entry name" value="LIM"/>
    <property type="match status" value="1"/>
</dbReference>
<dbReference type="Proteomes" id="UP000616769">
    <property type="component" value="Unassembled WGS sequence"/>
</dbReference>
<sequence length="161" mass="18338">MDSTRKKIRLFGNTGLCSACNKSIPGFEMVMRAKTNVYHLECFSCFQCHQKFCIGDRFYLVENKILCEYDFEERMNHHQQQLSPTSTPFASSIPTPTSMSYNNHTLSNNANNSNNLHHNHNLQQLPQHHLQQPQQFSSNKDGELCDASSSGYGSGDSPFDR</sequence>
<dbReference type="PROSITE" id="PS50023">
    <property type="entry name" value="LIM_DOMAIN_2"/>
    <property type="match status" value="1"/>
</dbReference>
<dbReference type="GO" id="GO:0003713">
    <property type="term" value="F:transcription coactivator activity"/>
    <property type="evidence" value="ECO:0007669"/>
    <property type="project" value="TreeGrafter"/>
</dbReference>
<proteinExistence type="predicted"/>
<evidence type="ECO:0000313" key="6">
    <source>
        <dbReference type="EMBL" id="KPM07622.1"/>
    </source>
</evidence>
<feature type="compositionally biased region" description="Low complexity" evidence="5">
    <location>
        <begin position="102"/>
        <end position="135"/>
    </location>
</feature>
<keyword evidence="1" id="KW-0479">Metal-binding</keyword>
<dbReference type="PROSITE" id="PS00478">
    <property type="entry name" value="LIM_DOMAIN_1"/>
    <property type="match status" value="1"/>
</dbReference>
<gene>
    <name evidence="6" type="ORF">QR98_0061210</name>
</gene>
<dbReference type="GO" id="GO:0005634">
    <property type="term" value="C:nucleus"/>
    <property type="evidence" value="ECO:0007669"/>
    <property type="project" value="TreeGrafter"/>
</dbReference>
<name>A0A132A9J1_SARSC</name>
<evidence type="ECO:0000256" key="3">
    <source>
        <dbReference type="ARBA" id="ARBA00022833"/>
    </source>
</evidence>
<dbReference type="Gene3D" id="2.10.110.10">
    <property type="entry name" value="Cysteine Rich Protein"/>
    <property type="match status" value="1"/>
</dbReference>
<dbReference type="GO" id="GO:0046872">
    <property type="term" value="F:metal ion binding"/>
    <property type="evidence" value="ECO:0007669"/>
    <property type="project" value="UniProtKB-KW"/>
</dbReference>
<dbReference type="GO" id="GO:0140297">
    <property type="term" value="F:DNA-binding transcription factor binding"/>
    <property type="evidence" value="ECO:0007669"/>
    <property type="project" value="TreeGrafter"/>
</dbReference>
<evidence type="ECO:0000313" key="7">
    <source>
        <dbReference type="Proteomes" id="UP000616769"/>
    </source>
</evidence>
<feature type="compositionally biased region" description="Polar residues" evidence="5">
    <location>
        <begin position="78"/>
        <end position="101"/>
    </location>
</feature>
<keyword evidence="4" id="KW-0440">LIM domain</keyword>
<dbReference type="VEuPathDB" id="VectorBase:SSCA003409"/>